<dbReference type="InterPro" id="IPR015422">
    <property type="entry name" value="PyrdxlP-dep_Trfase_small"/>
</dbReference>
<dbReference type="InterPro" id="IPR000653">
    <property type="entry name" value="DegT/StrS_aminotransferase"/>
</dbReference>
<dbReference type="SUPFAM" id="SSF53383">
    <property type="entry name" value="PLP-dependent transferases"/>
    <property type="match status" value="1"/>
</dbReference>
<dbReference type="KEGG" id="rml:FF011L_51340"/>
<dbReference type="EMBL" id="CP036262">
    <property type="protein sequence ID" value="QDS96326.1"/>
    <property type="molecule type" value="Genomic_DNA"/>
</dbReference>
<dbReference type="PANTHER" id="PTHR30244:SF34">
    <property type="entry name" value="DTDP-4-AMINO-4,6-DIDEOXYGALACTOSE TRANSAMINASE"/>
    <property type="match status" value="1"/>
</dbReference>
<keyword evidence="4" id="KW-1185">Reference proteome</keyword>
<evidence type="ECO:0000313" key="3">
    <source>
        <dbReference type="EMBL" id="QDS96326.1"/>
    </source>
</evidence>
<gene>
    <name evidence="3" type="primary">arnB</name>
    <name evidence="3" type="ORF">FF011L_51340</name>
</gene>
<dbReference type="Gene3D" id="3.40.640.10">
    <property type="entry name" value="Type I PLP-dependent aspartate aminotransferase-like (Major domain)"/>
    <property type="match status" value="1"/>
</dbReference>
<dbReference type="Proteomes" id="UP000320672">
    <property type="component" value="Chromosome"/>
</dbReference>
<dbReference type="AlphaFoldDB" id="A0A517MN69"/>
<evidence type="ECO:0000256" key="2">
    <source>
        <dbReference type="RuleBase" id="RU004508"/>
    </source>
</evidence>
<name>A0A517MN69_9BACT</name>
<dbReference type="GO" id="GO:0030170">
    <property type="term" value="F:pyridoxal phosphate binding"/>
    <property type="evidence" value="ECO:0007669"/>
    <property type="project" value="TreeGrafter"/>
</dbReference>
<dbReference type="InterPro" id="IPR015424">
    <property type="entry name" value="PyrdxlP-dep_Trfase"/>
</dbReference>
<proteinExistence type="inferred from homology"/>
<reference evidence="3 4" key="1">
    <citation type="submission" date="2019-02" db="EMBL/GenBank/DDBJ databases">
        <title>Deep-cultivation of Planctomycetes and their phenomic and genomic characterization uncovers novel biology.</title>
        <authorList>
            <person name="Wiegand S."/>
            <person name="Jogler M."/>
            <person name="Boedeker C."/>
            <person name="Pinto D."/>
            <person name="Vollmers J."/>
            <person name="Rivas-Marin E."/>
            <person name="Kohn T."/>
            <person name="Peeters S.H."/>
            <person name="Heuer A."/>
            <person name="Rast P."/>
            <person name="Oberbeckmann S."/>
            <person name="Bunk B."/>
            <person name="Jeske O."/>
            <person name="Meyerdierks A."/>
            <person name="Storesund J.E."/>
            <person name="Kallscheuer N."/>
            <person name="Luecker S."/>
            <person name="Lage O.M."/>
            <person name="Pohl T."/>
            <person name="Merkel B.J."/>
            <person name="Hornburger P."/>
            <person name="Mueller R.-W."/>
            <person name="Bruemmer F."/>
            <person name="Labrenz M."/>
            <person name="Spormann A.M."/>
            <person name="Op den Camp H."/>
            <person name="Overmann J."/>
            <person name="Amann R."/>
            <person name="Jetten M.S.M."/>
            <person name="Mascher T."/>
            <person name="Medema M.H."/>
            <person name="Devos D.P."/>
            <person name="Kaster A.-K."/>
            <person name="Ovreas L."/>
            <person name="Rohde M."/>
            <person name="Galperin M.Y."/>
            <person name="Jogler C."/>
        </authorList>
    </citation>
    <scope>NUCLEOTIDE SEQUENCE [LARGE SCALE GENOMIC DNA]</scope>
    <source>
        <strain evidence="3 4">FF011L</strain>
    </source>
</reference>
<dbReference type="InterPro" id="IPR015421">
    <property type="entry name" value="PyrdxlP-dep_Trfase_major"/>
</dbReference>
<dbReference type="GO" id="GO:0000271">
    <property type="term" value="P:polysaccharide biosynthetic process"/>
    <property type="evidence" value="ECO:0007669"/>
    <property type="project" value="TreeGrafter"/>
</dbReference>
<keyword evidence="3" id="KW-0032">Aminotransferase</keyword>
<keyword evidence="2" id="KW-0663">Pyridoxal phosphate</keyword>
<dbReference type="CDD" id="cd00616">
    <property type="entry name" value="AHBA_syn"/>
    <property type="match status" value="1"/>
</dbReference>
<evidence type="ECO:0000256" key="1">
    <source>
        <dbReference type="ARBA" id="ARBA00037999"/>
    </source>
</evidence>
<dbReference type="Pfam" id="PF01041">
    <property type="entry name" value="DegT_DnrJ_EryC1"/>
    <property type="match status" value="1"/>
</dbReference>
<comment type="similarity">
    <text evidence="1 2">Belongs to the DegT/DnrJ/EryC1 family.</text>
</comment>
<sequence length="426" mass="46964">MNDATRQTMQTWLQDALPDATQSNPKYWFPLTMPTYGVDEIGEAIECMVDFQTSMGQRTRAFERQFADYVGATDAVMVNSGSSADLLLAYQLVNPLNPKLQPGDEVLVPVVTWPTQVWSIAMAGLKVELVDVDPQTLNVDLDDMRRRLTPRTKCFFAVHLMGNPCAMDAIRAFCNEHDLLLIEDCCEALGAKFDDQHVGTFGLGGSFSFFFSHHMTTMEGGMVTCTSEEQADELRVLRAHGWSRGLQNQVADASPAIDSRYLFVNWGFNLRPTELQAAFGMHQLVKLPAMNDRRRELATRFDDFVAAHPGLSTPKVPRGGEGSPFALPVMLSGALADRRGELTTELESKGIETRPIVAGNLARQPAAAILGDVDPSAYRGADQIHQRGFYLGLSPGFDDVVFQRMLETLDASIAKVSRTSSIHKVA</sequence>
<dbReference type="RefSeq" id="WP_145354490.1">
    <property type="nucleotide sequence ID" value="NZ_CP036262.1"/>
</dbReference>
<dbReference type="GO" id="GO:0099620">
    <property type="term" value="F:UDP-4-amino-4-deoxy-L-arabinose aminotransferase"/>
    <property type="evidence" value="ECO:0007669"/>
    <property type="project" value="UniProtKB-EC"/>
</dbReference>
<dbReference type="PIRSF" id="PIRSF000390">
    <property type="entry name" value="PLP_StrS"/>
    <property type="match status" value="1"/>
</dbReference>
<protein>
    <submittedName>
        <fullName evidence="3">UDP-4-amino-4-deoxy-L-arabinose--oxoglutarate aminotransferase</fullName>
        <ecNumber evidence="3">2.6.1.87</ecNumber>
    </submittedName>
</protein>
<evidence type="ECO:0000313" key="4">
    <source>
        <dbReference type="Proteomes" id="UP000320672"/>
    </source>
</evidence>
<organism evidence="3 4">
    <name type="scientific">Roseimaritima multifibrata</name>
    <dbReference type="NCBI Taxonomy" id="1930274"/>
    <lineage>
        <taxon>Bacteria</taxon>
        <taxon>Pseudomonadati</taxon>
        <taxon>Planctomycetota</taxon>
        <taxon>Planctomycetia</taxon>
        <taxon>Pirellulales</taxon>
        <taxon>Pirellulaceae</taxon>
        <taxon>Roseimaritima</taxon>
    </lineage>
</organism>
<keyword evidence="3" id="KW-0808">Transferase</keyword>
<dbReference type="Gene3D" id="3.90.1150.10">
    <property type="entry name" value="Aspartate Aminotransferase, domain 1"/>
    <property type="match status" value="1"/>
</dbReference>
<accession>A0A517MN69</accession>
<dbReference type="PANTHER" id="PTHR30244">
    <property type="entry name" value="TRANSAMINASE"/>
    <property type="match status" value="1"/>
</dbReference>
<dbReference type="OrthoDB" id="9810913at2"/>
<dbReference type="EC" id="2.6.1.87" evidence="3"/>